<gene>
    <name evidence="8" type="ORF">SAMN04515677_10945</name>
</gene>
<dbReference type="Proteomes" id="UP000199068">
    <property type="component" value="Unassembled WGS sequence"/>
</dbReference>
<evidence type="ECO:0000256" key="2">
    <source>
        <dbReference type="ARBA" id="ARBA00022448"/>
    </source>
</evidence>
<feature type="transmembrane region" description="Helical" evidence="7">
    <location>
        <begin position="365"/>
        <end position="388"/>
    </location>
</feature>
<feature type="transmembrane region" description="Helical" evidence="7">
    <location>
        <begin position="253"/>
        <end position="271"/>
    </location>
</feature>
<feature type="transmembrane region" description="Helical" evidence="7">
    <location>
        <begin position="422"/>
        <end position="439"/>
    </location>
</feature>
<feature type="transmembrane region" description="Helical" evidence="7">
    <location>
        <begin position="199"/>
        <end position="221"/>
    </location>
</feature>
<evidence type="ECO:0000256" key="6">
    <source>
        <dbReference type="ARBA" id="ARBA00023136"/>
    </source>
</evidence>
<sequence>MQGLFTLDSDNKRFYKILVSLCIPIIIQQLISTSVNVIDTMMISSLGESSVASIGVANQFFFLFNMSLSGITGGAGVFISQFFGKGDVTNIRKVTGFSTLLAIILSLFFFIPALVIPTNIIHIFSYDPEVIKLCTQYFSIVVFCYPLIAISTVFSMGSRGVRNPKLGMFCSSAALVVNIILNYGLIFGNFGLPMLGVKGAAIATVTARMVELVLILGYVYFMKKDYVLRFGFSDLKLITKDFTISFLSKSMPIFLNDSAWAVGTVLYSVAYSKAGTSAIAASQIATSTGNFFIMTAVCIAIGASIMLGNELGADNIDRAIVYAKKFSALTFLAGLIFGGLLILNIPFLLKIFSVSDSLAPDITKIFVIMGIMMALKSFNTLIVIGILRSGGDTKYALFLELGCMWFASIPLTFLAAFYGAPIYILVLLTYAEEIFKFIFGVPRALSKKWAANIVKEMN</sequence>
<keyword evidence="6 7" id="KW-0472">Membrane</keyword>
<dbReference type="InterPro" id="IPR047135">
    <property type="entry name" value="YsiQ"/>
</dbReference>
<keyword evidence="5 7" id="KW-1133">Transmembrane helix</keyword>
<reference evidence="8 9" key="1">
    <citation type="submission" date="2016-10" db="EMBL/GenBank/DDBJ databases">
        <authorList>
            <person name="de Groot N.N."/>
        </authorList>
    </citation>
    <scope>NUCLEOTIDE SEQUENCE [LARGE SCALE GENOMIC DNA]</scope>
    <source>
        <strain evidence="8 9">DSM 797</strain>
    </source>
</reference>
<dbReference type="STRING" id="1121325.SAMN04515677_10945"/>
<dbReference type="InterPro" id="IPR002528">
    <property type="entry name" value="MATE_fam"/>
</dbReference>
<feature type="transmembrane region" description="Helical" evidence="7">
    <location>
        <begin position="51"/>
        <end position="79"/>
    </location>
</feature>
<evidence type="ECO:0000256" key="3">
    <source>
        <dbReference type="ARBA" id="ARBA00022475"/>
    </source>
</evidence>
<feature type="transmembrane region" description="Helical" evidence="7">
    <location>
        <begin position="291"/>
        <end position="308"/>
    </location>
</feature>
<accession>A0A1G9SC97</accession>
<keyword evidence="4 7" id="KW-0812">Transmembrane</keyword>
<dbReference type="CDD" id="cd13134">
    <property type="entry name" value="MATE_like_8"/>
    <property type="match status" value="1"/>
</dbReference>
<protein>
    <submittedName>
        <fullName evidence="8">Putative efflux protein, MATE family</fullName>
    </submittedName>
</protein>
<evidence type="ECO:0000256" key="1">
    <source>
        <dbReference type="ARBA" id="ARBA00004651"/>
    </source>
</evidence>
<dbReference type="GO" id="GO:0042910">
    <property type="term" value="F:xenobiotic transmembrane transporter activity"/>
    <property type="evidence" value="ECO:0007669"/>
    <property type="project" value="InterPro"/>
</dbReference>
<feature type="transmembrane region" description="Helical" evidence="7">
    <location>
        <begin position="329"/>
        <end position="353"/>
    </location>
</feature>
<feature type="transmembrane region" description="Helical" evidence="7">
    <location>
        <begin position="14"/>
        <end position="31"/>
    </location>
</feature>
<dbReference type="AlphaFoldDB" id="A0A1G9SC97"/>
<evidence type="ECO:0000256" key="5">
    <source>
        <dbReference type="ARBA" id="ARBA00022989"/>
    </source>
</evidence>
<evidence type="ECO:0000313" key="9">
    <source>
        <dbReference type="Proteomes" id="UP000199068"/>
    </source>
</evidence>
<dbReference type="Pfam" id="PF01554">
    <property type="entry name" value="MatE"/>
    <property type="match status" value="2"/>
</dbReference>
<evidence type="ECO:0000256" key="7">
    <source>
        <dbReference type="SAM" id="Phobius"/>
    </source>
</evidence>
<feature type="transmembrane region" description="Helical" evidence="7">
    <location>
        <begin position="136"/>
        <end position="154"/>
    </location>
</feature>
<feature type="transmembrane region" description="Helical" evidence="7">
    <location>
        <begin position="166"/>
        <end position="187"/>
    </location>
</feature>
<evidence type="ECO:0000256" key="4">
    <source>
        <dbReference type="ARBA" id="ARBA00022692"/>
    </source>
</evidence>
<dbReference type="GO" id="GO:0015297">
    <property type="term" value="F:antiporter activity"/>
    <property type="evidence" value="ECO:0007669"/>
    <property type="project" value="InterPro"/>
</dbReference>
<dbReference type="GO" id="GO:0005886">
    <property type="term" value="C:plasma membrane"/>
    <property type="evidence" value="ECO:0007669"/>
    <property type="project" value="UniProtKB-SubCell"/>
</dbReference>
<dbReference type="EMBL" id="FNGW01000009">
    <property type="protein sequence ID" value="SDM32947.1"/>
    <property type="molecule type" value="Genomic_DNA"/>
</dbReference>
<dbReference type="PANTHER" id="PTHR42925">
    <property type="entry name" value="MULTIDRUG AND TOXIN EFFLUX PROTEIN MATE FAMILY"/>
    <property type="match status" value="1"/>
</dbReference>
<dbReference type="InterPro" id="IPR048279">
    <property type="entry name" value="MdtK-like"/>
</dbReference>
<keyword evidence="3" id="KW-1003">Cell membrane</keyword>
<keyword evidence="2" id="KW-0813">Transport</keyword>
<dbReference type="PIRSF" id="PIRSF006603">
    <property type="entry name" value="DinF"/>
    <property type="match status" value="1"/>
</dbReference>
<dbReference type="NCBIfam" id="TIGR00797">
    <property type="entry name" value="matE"/>
    <property type="match status" value="1"/>
</dbReference>
<feature type="transmembrane region" description="Helical" evidence="7">
    <location>
        <begin position="395"/>
        <end position="416"/>
    </location>
</feature>
<dbReference type="PANTHER" id="PTHR42925:SF2">
    <property type="entry name" value="NA+ DRIVEN MULTIDRUG EFFLUX PUMP"/>
    <property type="match status" value="1"/>
</dbReference>
<evidence type="ECO:0000313" key="8">
    <source>
        <dbReference type="EMBL" id="SDM32947.1"/>
    </source>
</evidence>
<dbReference type="RefSeq" id="WP_092727259.1">
    <property type="nucleotide sequence ID" value="NZ_FNGW01000009.1"/>
</dbReference>
<proteinExistence type="predicted"/>
<organism evidence="8 9">
    <name type="scientific">Romboutsia lituseburensis DSM 797</name>
    <dbReference type="NCBI Taxonomy" id="1121325"/>
    <lineage>
        <taxon>Bacteria</taxon>
        <taxon>Bacillati</taxon>
        <taxon>Bacillota</taxon>
        <taxon>Clostridia</taxon>
        <taxon>Peptostreptococcales</taxon>
        <taxon>Peptostreptococcaceae</taxon>
        <taxon>Romboutsia</taxon>
    </lineage>
</organism>
<feature type="transmembrane region" description="Helical" evidence="7">
    <location>
        <begin position="100"/>
        <end position="124"/>
    </location>
</feature>
<keyword evidence="9" id="KW-1185">Reference proteome</keyword>
<name>A0A1G9SC97_9FIRM</name>
<comment type="subcellular location">
    <subcellularLocation>
        <location evidence="1">Cell membrane</location>
        <topology evidence="1">Multi-pass membrane protein</topology>
    </subcellularLocation>
</comment>